<protein>
    <submittedName>
        <fullName evidence="1">Uncharacterized protein</fullName>
    </submittedName>
</protein>
<accession>A0ABY1EGF2</accession>
<sequence>MVPPRAFKVASEKCSRDSIGQHVVLELTQRDAPQEYISAVQ</sequence>
<evidence type="ECO:0000313" key="2">
    <source>
        <dbReference type="Proteomes" id="UP000199681"/>
    </source>
</evidence>
<dbReference type="EMBL" id="FOPW01000014">
    <property type="protein sequence ID" value="SFH75877.1"/>
    <property type="molecule type" value="Genomic_DNA"/>
</dbReference>
<gene>
    <name evidence="1" type="ORF">SAMN05216274_11416</name>
</gene>
<keyword evidence="2" id="KW-1185">Reference proteome</keyword>
<dbReference type="Proteomes" id="UP000199681">
    <property type="component" value="Unassembled WGS sequence"/>
</dbReference>
<reference evidence="1 2" key="1">
    <citation type="submission" date="2016-10" db="EMBL/GenBank/DDBJ databases">
        <authorList>
            <person name="Varghese N."/>
            <person name="Submissions S."/>
        </authorList>
    </citation>
    <scope>NUCLEOTIDE SEQUENCE [LARGE SCALE GENOMIC DNA]</scope>
    <source>
        <strain evidence="1 2">GMCC 1.11211</strain>
    </source>
</reference>
<evidence type="ECO:0000313" key="1">
    <source>
        <dbReference type="EMBL" id="SFH75877.1"/>
    </source>
</evidence>
<comment type="caution">
    <text evidence="1">The sequence shown here is derived from an EMBL/GenBank/DDBJ whole genome shotgun (WGS) entry which is preliminary data.</text>
</comment>
<proteinExistence type="predicted"/>
<organism evidence="1 2">
    <name type="scientific">Cryobacterium levicorallinum</name>
    <dbReference type="NCBI Taxonomy" id="995038"/>
    <lineage>
        <taxon>Bacteria</taxon>
        <taxon>Bacillati</taxon>
        <taxon>Actinomycetota</taxon>
        <taxon>Actinomycetes</taxon>
        <taxon>Micrococcales</taxon>
        <taxon>Microbacteriaceae</taxon>
        <taxon>Cryobacterium</taxon>
    </lineage>
</organism>
<name>A0ABY1EGF2_9MICO</name>